<dbReference type="AlphaFoldDB" id="A0A8X6LNK6"/>
<organism evidence="1 2">
    <name type="scientific">Trichonephila clavata</name>
    <name type="common">Joro spider</name>
    <name type="synonym">Nephila clavata</name>
    <dbReference type="NCBI Taxonomy" id="2740835"/>
    <lineage>
        <taxon>Eukaryota</taxon>
        <taxon>Metazoa</taxon>
        <taxon>Ecdysozoa</taxon>
        <taxon>Arthropoda</taxon>
        <taxon>Chelicerata</taxon>
        <taxon>Arachnida</taxon>
        <taxon>Araneae</taxon>
        <taxon>Araneomorphae</taxon>
        <taxon>Entelegynae</taxon>
        <taxon>Araneoidea</taxon>
        <taxon>Nephilidae</taxon>
        <taxon>Trichonephila</taxon>
    </lineage>
</organism>
<reference evidence="1" key="1">
    <citation type="submission" date="2020-07" db="EMBL/GenBank/DDBJ databases">
        <title>Multicomponent nature underlies the extraordinary mechanical properties of spider dragline silk.</title>
        <authorList>
            <person name="Kono N."/>
            <person name="Nakamura H."/>
            <person name="Mori M."/>
            <person name="Yoshida Y."/>
            <person name="Ohtoshi R."/>
            <person name="Malay A.D."/>
            <person name="Moran D.A.P."/>
            <person name="Tomita M."/>
            <person name="Numata K."/>
            <person name="Arakawa K."/>
        </authorList>
    </citation>
    <scope>NUCLEOTIDE SEQUENCE</scope>
</reference>
<evidence type="ECO:0000313" key="2">
    <source>
        <dbReference type="Proteomes" id="UP000887116"/>
    </source>
</evidence>
<protein>
    <recommendedName>
        <fullName evidence="3">DUF1758 domain-containing protein</fullName>
    </recommendedName>
</protein>
<gene>
    <name evidence="1" type="primary">NCL1_57656</name>
    <name evidence="1" type="ORF">TNCT_557291</name>
</gene>
<proteinExistence type="predicted"/>
<dbReference type="Proteomes" id="UP000887116">
    <property type="component" value="Unassembled WGS sequence"/>
</dbReference>
<evidence type="ECO:0008006" key="3">
    <source>
        <dbReference type="Google" id="ProtNLM"/>
    </source>
</evidence>
<accession>A0A8X6LNK6</accession>
<comment type="caution">
    <text evidence="1">The sequence shown here is derived from an EMBL/GenBank/DDBJ whole genome shotgun (WGS) entry which is preliminary data.</text>
</comment>
<dbReference type="OrthoDB" id="6436045at2759"/>
<dbReference type="EMBL" id="BMAO01017339">
    <property type="protein sequence ID" value="GFR14992.1"/>
    <property type="molecule type" value="Genomic_DNA"/>
</dbReference>
<keyword evidence="2" id="KW-1185">Reference proteome</keyword>
<name>A0A8X6LNK6_TRICU</name>
<sequence length="139" mass="15913">MNREMAQNKTENLAFVSSISNLDQMQDGSQSVFLQTCVVDLRFQNTWIEANLLFDSGSMRSFICKNLAEWLNLPVIGKEHLFDYTFGNREPNEKIFDVVKIMISNKKQPEKSVECELLVSDTITNAVLPTPNLMSFSKR</sequence>
<evidence type="ECO:0000313" key="1">
    <source>
        <dbReference type="EMBL" id="GFR14992.1"/>
    </source>
</evidence>